<sequence>MLVLRLCVVFLICVNTILGQNKTLNQCVSLVDCEKKADNTSIHRKKITLLSTGINEFSKDATTQSLIPIYLKRAKSILLEANGDTGYTGEVILKVTHKPEYKQAQLKKVEEDLSFIENHLANCSPEQVKEFNELKGILQNSK</sequence>
<dbReference type="Proteomes" id="UP000245206">
    <property type="component" value="Unassembled WGS sequence"/>
</dbReference>
<organism evidence="1 2">
    <name type="scientific">Leptospira ellinghausenii</name>
    <dbReference type="NCBI Taxonomy" id="1917822"/>
    <lineage>
        <taxon>Bacteria</taxon>
        <taxon>Pseudomonadati</taxon>
        <taxon>Spirochaetota</taxon>
        <taxon>Spirochaetia</taxon>
        <taxon>Leptospirales</taxon>
        <taxon>Leptospiraceae</taxon>
        <taxon>Leptospira</taxon>
    </lineage>
</organism>
<evidence type="ECO:0000313" key="2">
    <source>
        <dbReference type="Proteomes" id="UP000245206"/>
    </source>
</evidence>
<name>A0A2P2DI34_9LEPT</name>
<evidence type="ECO:0000313" key="1">
    <source>
        <dbReference type="EMBL" id="GBF44240.1"/>
    </source>
</evidence>
<comment type="caution">
    <text evidence="1">The sequence shown here is derived from an EMBL/GenBank/DDBJ whole genome shotgun (WGS) entry which is preliminary data.</text>
</comment>
<protein>
    <submittedName>
        <fullName evidence="1">Signal peptide</fullName>
    </submittedName>
</protein>
<proteinExistence type="predicted"/>
<keyword evidence="2" id="KW-1185">Reference proteome</keyword>
<reference evidence="2" key="1">
    <citation type="journal article" date="2019" name="Microbiol. Immunol.">
        <title>Molecular and phenotypic characterization of Leptospira johnsonii sp. nov., Leptospira ellinghausenii sp. nov. and Leptospira ryugenii sp. nov. isolated from soil and water in Japan.</title>
        <authorList>
            <person name="Masuzawa T."/>
            <person name="Saito M."/>
            <person name="Nakao R."/>
            <person name="Nikaido Y."/>
            <person name="Matsumoto M."/>
            <person name="Ogawa M."/>
            <person name="Yokoyama M."/>
            <person name="Hidaka Y."/>
            <person name="Tomita J."/>
            <person name="Sakakibara K."/>
            <person name="Suzuki K."/>
            <person name="Yasuda S."/>
            <person name="Sato H."/>
            <person name="Yamaguchi M."/>
            <person name="Yoshida S.I."/>
            <person name="Koizumi N."/>
            <person name="Kawamura Y."/>
        </authorList>
    </citation>
    <scope>NUCLEOTIDE SEQUENCE [LARGE SCALE GENOMIC DNA]</scope>
    <source>
        <strain evidence="2">E18</strain>
    </source>
</reference>
<dbReference type="OrthoDB" id="331205at2"/>
<dbReference type="EMBL" id="BFAZ01000010">
    <property type="protein sequence ID" value="GBF44240.1"/>
    <property type="molecule type" value="Genomic_DNA"/>
</dbReference>
<gene>
    <name evidence="1" type="ORF">LPTSP2_35430</name>
</gene>
<accession>A0A2P2DI34</accession>
<dbReference type="AlphaFoldDB" id="A0A2P2DI34"/>